<proteinExistence type="predicted"/>
<protein>
    <recommendedName>
        <fullName evidence="6">Mid2 domain-containing protein</fullName>
    </recommendedName>
</protein>
<sequence>MRLLALALLACFVDGLSTSSDEGGINVGLPTQVRDGGGLSIGRSGIHIGPAPTFTPISPKSTRTPSISEEISANTSINNDPPSSVSSINSPLTIPSALTTGSVILTPPAISSGPLTSVKTVSISFESTDTQSESITTSDFTSSSSSLVTPEPTLGATHAGNTKIVIGIVLGSIGAIFIALTTLITIFRRRRIRSKGSKEKFKIAPYADQKSPMDVAVEDHPVRVSQRVKGNSQTAVRSDSTPSIPAMQYSSSRELRSDNQATNSSDPRPQNQSRWGSNDTELLDHGAELRGVVDRNPSRSLRNAVAMIMDHIQATNGQPEAVVRSMFVAVDAPPPAYS</sequence>
<evidence type="ECO:0008006" key="6">
    <source>
        <dbReference type="Google" id="ProtNLM"/>
    </source>
</evidence>
<feature type="region of interest" description="Disordered" evidence="1">
    <location>
        <begin position="223"/>
        <end position="279"/>
    </location>
</feature>
<reference evidence="4 5" key="1">
    <citation type="submission" date="2024-01" db="EMBL/GenBank/DDBJ databases">
        <title>A draft genome for the cacao thread blight pathogen Marasmiellus scandens.</title>
        <authorList>
            <person name="Baruah I.K."/>
            <person name="Leung J."/>
            <person name="Bukari Y."/>
            <person name="Amoako-Attah I."/>
            <person name="Meinhardt L.W."/>
            <person name="Bailey B.A."/>
            <person name="Cohen S.P."/>
        </authorList>
    </citation>
    <scope>NUCLEOTIDE SEQUENCE [LARGE SCALE GENOMIC DNA]</scope>
    <source>
        <strain evidence="4 5">GH-19</strain>
    </source>
</reference>
<feature type="region of interest" description="Disordered" evidence="1">
    <location>
        <begin position="44"/>
        <end position="67"/>
    </location>
</feature>
<accession>A0ABR1IS59</accession>
<keyword evidence="2" id="KW-1133">Transmembrane helix</keyword>
<evidence type="ECO:0000256" key="3">
    <source>
        <dbReference type="SAM" id="SignalP"/>
    </source>
</evidence>
<feature type="compositionally biased region" description="Low complexity" evidence="1">
    <location>
        <begin position="132"/>
        <end position="149"/>
    </location>
</feature>
<feature type="compositionally biased region" description="Polar residues" evidence="1">
    <location>
        <begin position="228"/>
        <end position="279"/>
    </location>
</feature>
<feature type="transmembrane region" description="Helical" evidence="2">
    <location>
        <begin position="164"/>
        <end position="187"/>
    </location>
</feature>
<name>A0ABR1IS59_9AGAR</name>
<evidence type="ECO:0000256" key="2">
    <source>
        <dbReference type="SAM" id="Phobius"/>
    </source>
</evidence>
<feature type="compositionally biased region" description="Polar residues" evidence="1">
    <location>
        <begin position="55"/>
        <end position="67"/>
    </location>
</feature>
<evidence type="ECO:0000313" key="4">
    <source>
        <dbReference type="EMBL" id="KAK7437705.1"/>
    </source>
</evidence>
<dbReference type="Proteomes" id="UP001498398">
    <property type="component" value="Unassembled WGS sequence"/>
</dbReference>
<feature type="chain" id="PRO_5045638731" description="Mid2 domain-containing protein" evidence="3">
    <location>
        <begin position="16"/>
        <end position="338"/>
    </location>
</feature>
<feature type="region of interest" description="Disordered" evidence="1">
    <location>
        <begin position="132"/>
        <end position="154"/>
    </location>
</feature>
<keyword evidence="2" id="KW-0812">Transmembrane</keyword>
<comment type="caution">
    <text evidence="4">The sequence shown here is derived from an EMBL/GenBank/DDBJ whole genome shotgun (WGS) entry which is preliminary data.</text>
</comment>
<evidence type="ECO:0000313" key="5">
    <source>
        <dbReference type="Proteomes" id="UP001498398"/>
    </source>
</evidence>
<organism evidence="4 5">
    <name type="scientific">Marasmiellus scandens</name>
    <dbReference type="NCBI Taxonomy" id="2682957"/>
    <lineage>
        <taxon>Eukaryota</taxon>
        <taxon>Fungi</taxon>
        <taxon>Dikarya</taxon>
        <taxon>Basidiomycota</taxon>
        <taxon>Agaricomycotina</taxon>
        <taxon>Agaricomycetes</taxon>
        <taxon>Agaricomycetidae</taxon>
        <taxon>Agaricales</taxon>
        <taxon>Marasmiineae</taxon>
        <taxon>Omphalotaceae</taxon>
        <taxon>Marasmiellus</taxon>
    </lineage>
</organism>
<feature type="signal peptide" evidence="3">
    <location>
        <begin position="1"/>
        <end position="15"/>
    </location>
</feature>
<evidence type="ECO:0000256" key="1">
    <source>
        <dbReference type="SAM" id="MobiDB-lite"/>
    </source>
</evidence>
<dbReference type="EMBL" id="JBANRG010000083">
    <property type="protein sequence ID" value="KAK7437705.1"/>
    <property type="molecule type" value="Genomic_DNA"/>
</dbReference>
<keyword evidence="5" id="KW-1185">Reference proteome</keyword>
<gene>
    <name evidence="4" type="ORF">VKT23_018421</name>
</gene>
<keyword evidence="3" id="KW-0732">Signal</keyword>
<keyword evidence="2" id="KW-0472">Membrane</keyword>